<keyword evidence="2" id="KW-0808">Transferase</keyword>
<evidence type="ECO:0000259" key="1">
    <source>
        <dbReference type="Pfam" id="PF08241"/>
    </source>
</evidence>
<proteinExistence type="predicted"/>
<protein>
    <submittedName>
        <fullName evidence="2">Class I SAM-dependent methyltransferase</fullName>
        <ecNumber evidence="2">2.1.-.-</ecNumber>
    </submittedName>
</protein>
<dbReference type="GO" id="GO:0008168">
    <property type="term" value="F:methyltransferase activity"/>
    <property type="evidence" value="ECO:0007669"/>
    <property type="project" value="UniProtKB-KW"/>
</dbReference>
<organism evidence="2 3">
    <name type="scientific">Nocardia implantans</name>
    <dbReference type="NCBI Taxonomy" id="3108168"/>
    <lineage>
        <taxon>Bacteria</taxon>
        <taxon>Bacillati</taxon>
        <taxon>Actinomycetota</taxon>
        <taxon>Actinomycetes</taxon>
        <taxon>Mycobacteriales</taxon>
        <taxon>Nocardiaceae</taxon>
        <taxon>Nocardia</taxon>
    </lineage>
</organism>
<dbReference type="PANTHER" id="PTHR43591">
    <property type="entry name" value="METHYLTRANSFERASE"/>
    <property type="match status" value="1"/>
</dbReference>
<accession>A0ABU6B0M1</accession>
<evidence type="ECO:0000313" key="3">
    <source>
        <dbReference type="Proteomes" id="UP001348098"/>
    </source>
</evidence>
<sequence>MTSFGDPHLDKLAEKVIPTTHFEFDPALLRDSIFNTDRMLVVKQRIFEQYRVSGTPLAEHLLSCLQLTGDEALLDLGCGNGVQLEMVGRHLLSGRIVGLDIARGVLAAAHARLSRIGLDCELIESSADNLTMFATDSFDRVMANYMLHYVPDLGHCIAEVRRILRRGGRFVVTTNSTRSMVEMYDLHFEALRRIGAPEYLFKASPKGRISLENGEDMLSAQFDRVELRRRPDILEFRTVDPFLEFYAIGHNYCSAASRPDPMLDEAFFARLHGEIRYLAERTIRTEGRLTITKLTGSFVCE</sequence>
<dbReference type="Pfam" id="PF08241">
    <property type="entry name" value="Methyltransf_11"/>
    <property type="match status" value="1"/>
</dbReference>
<comment type="caution">
    <text evidence="2">The sequence shown here is derived from an EMBL/GenBank/DDBJ whole genome shotgun (WGS) entry which is preliminary data.</text>
</comment>
<feature type="domain" description="Methyltransferase type 11" evidence="1">
    <location>
        <begin position="74"/>
        <end position="172"/>
    </location>
</feature>
<reference evidence="2 3" key="1">
    <citation type="submission" date="2023-12" db="EMBL/GenBank/DDBJ databases">
        <title>novel species in genus Nocarida.</title>
        <authorList>
            <person name="Li Z."/>
        </authorList>
    </citation>
    <scope>NUCLEOTIDE SEQUENCE [LARGE SCALE GENOMIC DNA]</scope>
    <source>
        <strain evidence="2 3">CDC186</strain>
    </source>
</reference>
<dbReference type="Proteomes" id="UP001348098">
    <property type="component" value="Unassembled WGS sequence"/>
</dbReference>
<keyword evidence="2" id="KW-0489">Methyltransferase</keyword>
<evidence type="ECO:0000313" key="2">
    <source>
        <dbReference type="EMBL" id="MEB3513250.1"/>
    </source>
</evidence>
<keyword evidence="3" id="KW-1185">Reference proteome</keyword>
<dbReference type="Gene3D" id="3.40.50.150">
    <property type="entry name" value="Vaccinia Virus protein VP39"/>
    <property type="match status" value="1"/>
</dbReference>
<dbReference type="InterPro" id="IPR029063">
    <property type="entry name" value="SAM-dependent_MTases_sf"/>
</dbReference>
<dbReference type="InterPro" id="IPR013216">
    <property type="entry name" value="Methyltransf_11"/>
</dbReference>
<dbReference type="CDD" id="cd02440">
    <property type="entry name" value="AdoMet_MTases"/>
    <property type="match status" value="1"/>
</dbReference>
<dbReference type="EMBL" id="JAYKYQ010000011">
    <property type="protein sequence ID" value="MEB3513250.1"/>
    <property type="molecule type" value="Genomic_DNA"/>
</dbReference>
<dbReference type="GO" id="GO:0032259">
    <property type="term" value="P:methylation"/>
    <property type="evidence" value="ECO:0007669"/>
    <property type="project" value="UniProtKB-KW"/>
</dbReference>
<dbReference type="EC" id="2.1.-.-" evidence="2"/>
<dbReference type="RefSeq" id="WP_195082433.1">
    <property type="nucleotide sequence ID" value="NZ_JAYESH010000004.1"/>
</dbReference>
<gene>
    <name evidence="2" type="ORF">U3653_24755</name>
</gene>
<name>A0ABU6B0M1_9NOCA</name>
<dbReference type="SUPFAM" id="SSF53335">
    <property type="entry name" value="S-adenosyl-L-methionine-dependent methyltransferases"/>
    <property type="match status" value="1"/>
</dbReference>